<dbReference type="EMBL" id="CAJOBC010081994">
    <property type="protein sequence ID" value="CAF4279013.1"/>
    <property type="molecule type" value="Genomic_DNA"/>
</dbReference>
<keyword evidence="5" id="KW-1185">Reference proteome</keyword>
<dbReference type="EMBL" id="CAJNOQ010016590">
    <property type="protein sequence ID" value="CAF1383918.1"/>
    <property type="molecule type" value="Genomic_DNA"/>
</dbReference>
<evidence type="ECO:0000313" key="1">
    <source>
        <dbReference type="EMBL" id="CAF1307234.1"/>
    </source>
</evidence>
<accession>A0A815JU28</accession>
<protein>
    <submittedName>
        <fullName evidence="2">Uncharacterized protein</fullName>
    </submittedName>
</protein>
<proteinExistence type="predicted"/>
<dbReference type="Proteomes" id="UP000681722">
    <property type="component" value="Unassembled WGS sequence"/>
</dbReference>
<dbReference type="AlphaFoldDB" id="A0A815JU28"/>
<reference evidence="2" key="1">
    <citation type="submission" date="2021-02" db="EMBL/GenBank/DDBJ databases">
        <authorList>
            <person name="Nowell W R."/>
        </authorList>
    </citation>
    <scope>NUCLEOTIDE SEQUENCE</scope>
</reference>
<sequence>MSSSSRPTVNDNQLKKLLSVNSIQHKRGAESVLKPIESINKEKIMLLMRECLKNDSIQKEITNIVKINDDDVEKSIEKSTDQILLKAVLNEINDRLNIINQQIQEY</sequence>
<evidence type="ECO:0000313" key="5">
    <source>
        <dbReference type="Proteomes" id="UP000663829"/>
    </source>
</evidence>
<dbReference type="EMBL" id="CAJOBA010041454">
    <property type="protein sequence ID" value="CAF4114390.1"/>
    <property type="molecule type" value="Genomic_DNA"/>
</dbReference>
<dbReference type="EMBL" id="CAJNOK010019872">
    <property type="protein sequence ID" value="CAF1307234.1"/>
    <property type="molecule type" value="Genomic_DNA"/>
</dbReference>
<dbReference type="Proteomes" id="UP000663829">
    <property type="component" value="Unassembled WGS sequence"/>
</dbReference>
<organism evidence="2 5">
    <name type="scientific">Didymodactylos carnosus</name>
    <dbReference type="NCBI Taxonomy" id="1234261"/>
    <lineage>
        <taxon>Eukaryota</taxon>
        <taxon>Metazoa</taxon>
        <taxon>Spiralia</taxon>
        <taxon>Gnathifera</taxon>
        <taxon>Rotifera</taxon>
        <taxon>Eurotatoria</taxon>
        <taxon>Bdelloidea</taxon>
        <taxon>Philodinida</taxon>
        <taxon>Philodinidae</taxon>
        <taxon>Didymodactylos</taxon>
    </lineage>
</organism>
<dbReference type="Proteomes" id="UP000677228">
    <property type="component" value="Unassembled WGS sequence"/>
</dbReference>
<gene>
    <name evidence="2" type="ORF">GPM918_LOCUS32463</name>
    <name evidence="1" type="ORF">OVA965_LOCUS28811</name>
    <name evidence="4" type="ORF">SRO942_LOCUS33135</name>
    <name evidence="3" type="ORF">TMI583_LOCUS29571</name>
</gene>
<evidence type="ECO:0000313" key="2">
    <source>
        <dbReference type="EMBL" id="CAF1383918.1"/>
    </source>
</evidence>
<evidence type="ECO:0000313" key="4">
    <source>
        <dbReference type="EMBL" id="CAF4279013.1"/>
    </source>
</evidence>
<name>A0A815JU28_9BILA</name>
<evidence type="ECO:0000313" key="3">
    <source>
        <dbReference type="EMBL" id="CAF4114390.1"/>
    </source>
</evidence>
<dbReference type="Proteomes" id="UP000682733">
    <property type="component" value="Unassembled WGS sequence"/>
</dbReference>
<comment type="caution">
    <text evidence="2">The sequence shown here is derived from an EMBL/GenBank/DDBJ whole genome shotgun (WGS) entry which is preliminary data.</text>
</comment>